<proteinExistence type="predicted"/>
<reference evidence="2" key="1">
    <citation type="submission" date="2021-05" db="EMBL/GenBank/DDBJ databases">
        <authorList>
            <person name="Alioto T."/>
            <person name="Alioto T."/>
            <person name="Gomez Garrido J."/>
        </authorList>
    </citation>
    <scope>NUCLEOTIDE SEQUENCE</scope>
</reference>
<sequence>MQHEVDDHKRGGTITIERKTGKQKACKQNKQVKIYPNPSSTVARLENVPREQQRAARSRPRTTHRRQGRIGFRRSQQGISIELVSYTEQKVHDRFKRFK</sequence>
<dbReference type="EMBL" id="HBUE01020333">
    <property type="protein sequence ID" value="CAG6452235.1"/>
    <property type="molecule type" value="Transcribed_RNA"/>
</dbReference>
<evidence type="ECO:0000313" key="2">
    <source>
        <dbReference type="EMBL" id="CAG6452235.1"/>
    </source>
</evidence>
<organism evidence="2">
    <name type="scientific">Culex pipiens</name>
    <name type="common">House mosquito</name>
    <dbReference type="NCBI Taxonomy" id="7175"/>
    <lineage>
        <taxon>Eukaryota</taxon>
        <taxon>Metazoa</taxon>
        <taxon>Ecdysozoa</taxon>
        <taxon>Arthropoda</taxon>
        <taxon>Hexapoda</taxon>
        <taxon>Insecta</taxon>
        <taxon>Pterygota</taxon>
        <taxon>Neoptera</taxon>
        <taxon>Endopterygota</taxon>
        <taxon>Diptera</taxon>
        <taxon>Nematocera</taxon>
        <taxon>Culicoidea</taxon>
        <taxon>Culicidae</taxon>
        <taxon>Culicinae</taxon>
        <taxon>Culicini</taxon>
        <taxon>Culex</taxon>
        <taxon>Culex</taxon>
    </lineage>
</organism>
<accession>A0A8D8EZQ8</accession>
<protein>
    <submittedName>
        <fullName evidence="2">(northern house mosquito) hypothetical protein</fullName>
    </submittedName>
</protein>
<dbReference type="AlphaFoldDB" id="A0A8D8EZQ8"/>
<name>A0A8D8EZQ8_CULPI</name>
<feature type="compositionally biased region" description="Basic residues" evidence="1">
    <location>
        <begin position="56"/>
        <end position="69"/>
    </location>
</feature>
<feature type="region of interest" description="Disordered" evidence="1">
    <location>
        <begin position="47"/>
        <end position="69"/>
    </location>
</feature>
<evidence type="ECO:0000256" key="1">
    <source>
        <dbReference type="SAM" id="MobiDB-lite"/>
    </source>
</evidence>